<evidence type="ECO:0000313" key="3">
    <source>
        <dbReference type="Proteomes" id="UP000053573"/>
    </source>
</evidence>
<evidence type="ECO:0000256" key="1">
    <source>
        <dbReference type="SAM" id="MobiDB-lite"/>
    </source>
</evidence>
<protein>
    <submittedName>
        <fullName evidence="2">Uncharacterized protein</fullName>
    </submittedName>
</protein>
<dbReference type="Proteomes" id="UP000053573">
    <property type="component" value="Unassembled WGS sequence"/>
</dbReference>
<proteinExistence type="predicted"/>
<organism evidence="2 3">
    <name type="scientific">Blastomyces silverae</name>
    <dbReference type="NCBI Taxonomy" id="2060906"/>
    <lineage>
        <taxon>Eukaryota</taxon>
        <taxon>Fungi</taxon>
        <taxon>Dikarya</taxon>
        <taxon>Ascomycota</taxon>
        <taxon>Pezizomycotina</taxon>
        <taxon>Eurotiomycetes</taxon>
        <taxon>Eurotiomycetidae</taxon>
        <taxon>Onygenales</taxon>
        <taxon>Ajellomycetaceae</taxon>
        <taxon>Blastomyces</taxon>
    </lineage>
</organism>
<feature type="region of interest" description="Disordered" evidence="1">
    <location>
        <begin position="1"/>
        <end position="65"/>
    </location>
</feature>
<accession>A0A0H1B8J4</accession>
<sequence>MVPSNPPSAAFPAISTRPMSESSVASPNPISPSHDKLSSGSSTPAGPSPSLNWQRAPFFSPISPP</sequence>
<name>A0A0H1B8J4_9EURO</name>
<evidence type="ECO:0000313" key="2">
    <source>
        <dbReference type="EMBL" id="KLJ07735.1"/>
    </source>
</evidence>
<reference evidence="3" key="1">
    <citation type="journal article" date="2015" name="PLoS Genet.">
        <title>The dynamic genome and transcriptome of the human fungal pathogen Blastomyces and close relative Emmonsia.</title>
        <authorList>
            <person name="Munoz J.F."/>
            <person name="Gauthier G.M."/>
            <person name="Desjardins C.A."/>
            <person name="Gallo J.E."/>
            <person name="Holder J."/>
            <person name="Sullivan T.D."/>
            <person name="Marty A.J."/>
            <person name="Carmen J.C."/>
            <person name="Chen Z."/>
            <person name="Ding L."/>
            <person name="Gujja S."/>
            <person name="Magrini V."/>
            <person name="Misas E."/>
            <person name="Mitreva M."/>
            <person name="Priest M."/>
            <person name="Saif S."/>
            <person name="Whiston E.A."/>
            <person name="Young S."/>
            <person name="Zeng Q."/>
            <person name="Goldman W.E."/>
            <person name="Mardis E.R."/>
            <person name="Taylor J.W."/>
            <person name="McEwen J.G."/>
            <person name="Clay O.K."/>
            <person name="Klein B.S."/>
            <person name="Cuomo C.A."/>
        </authorList>
    </citation>
    <scope>NUCLEOTIDE SEQUENCE [LARGE SCALE GENOMIC DNA]</scope>
    <source>
        <strain evidence="3">UAMH 139</strain>
    </source>
</reference>
<dbReference type="EMBL" id="LDEV01002761">
    <property type="protein sequence ID" value="KLJ07735.1"/>
    <property type="molecule type" value="Genomic_DNA"/>
</dbReference>
<comment type="caution">
    <text evidence="2">The sequence shown here is derived from an EMBL/GenBank/DDBJ whole genome shotgun (WGS) entry which is preliminary data.</text>
</comment>
<keyword evidence="3" id="KW-1185">Reference proteome</keyword>
<feature type="compositionally biased region" description="Polar residues" evidence="1">
    <location>
        <begin position="17"/>
        <end position="28"/>
    </location>
</feature>
<feature type="compositionally biased region" description="Low complexity" evidence="1">
    <location>
        <begin position="38"/>
        <end position="50"/>
    </location>
</feature>
<dbReference type="AlphaFoldDB" id="A0A0H1B8J4"/>
<gene>
    <name evidence="2" type="ORF">EMPG_16793</name>
</gene>